<dbReference type="EnsemblPlants" id="evm.model.04.1469">
    <property type="protein sequence ID" value="cds.evm.model.04.1469"/>
    <property type="gene ID" value="evm.TU.04.1469"/>
</dbReference>
<evidence type="ECO:0000313" key="3">
    <source>
        <dbReference type="Proteomes" id="UP000596661"/>
    </source>
</evidence>
<feature type="region of interest" description="Disordered" evidence="1">
    <location>
        <begin position="1"/>
        <end position="38"/>
    </location>
</feature>
<name>A0A803PD74_CANSA</name>
<organism evidence="2 3">
    <name type="scientific">Cannabis sativa</name>
    <name type="common">Hemp</name>
    <name type="synonym">Marijuana</name>
    <dbReference type="NCBI Taxonomy" id="3483"/>
    <lineage>
        <taxon>Eukaryota</taxon>
        <taxon>Viridiplantae</taxon>
        <taxon>Streptophyta</taxon>
        <taxon>Embryophyta</taxon>
        <taxon>Tracheophyta</taxon>
        <taxon>Spermatophyta</taxon>
        <taxon>Magnoliopsida</taxon>
        <taxon>eudicotyledons</taxon>
        <taxon>Gunneridae</taxon>
        <taxon>Pentapetalae</taxon>
        <taxon>rosids</taxon>
        <taxon>fabids</taxon>
        <taxon>Rosales</taxon>
        <taxon>Cannabaceae</taxon>
        <taxon>Cannabis</taxon>
    </lineage>
</organism>
<reference evidence="2" key="1">
    <citation type="submission" date="2018-11" db="EMBL/GenBank/DDBJ databases">
        <authorList>
            <person name="Grassa J C."/>
        </authorList>
    </citation>
    <scope>NUCLEOTIDE SEQUENCE [LARGE SCALE GENOMIC DNA]</scope>
</reference>
<evidence type="ECO:0000313" key="2">
    <source>
        <dbReference type="EnsemblPlants" id="cds.evm.model.04.1469"/>
    </source>
</evidence>
<feature type="compositionally biased region" description="Low complexity" evidence="1">
    <location>
        <begin position="1"/>
        <end position="20"/>
    </location>
</feature>
<dbReference type="AlphaFoldDB" id="A0A803PD74"/>
<reference evidence="2" key="2">
    <citation type="submission" date="2021-03" db="UniProtKB">
        <authorList>
            <consortium name="EnsemblPlants"/>
        </authorList>
    </citation>
    <scope>IDENTIFICATION</scope>
</reference>
<proteinExistence type="predicted"/>
<dbReference type="Proteomes" id="UP000596661">
    <property type="component" value="Chromosome 4"/>
</dbReference>
<dbReference type="EMBL" id="UZAU01000389">
    <property type="status" value="NOT_ANNOTATED_CDS"/>
    <property type="molecule type" value="Genomic_DNA"/>
</dbReference>
<accession>A0A803PD74</accession>
<protein>
    <submittedName>
        <fullName evidence="2">Uncharacterized protein</fullName>
    </submittedName>
</protein>
<evidence type="ECO:0000256" key="1">
    <source>
        <dbReference type="SAM" id="MobiDB-lite"/>
    </source>
</evidence>
<sequence length="101" mass="10457">MPPLVAATTAQQSLSTTSLLGHASPTHSTATPDPPLSDGVISVAPAVETFGPIATLEAPVTSDDPETKRGLVHGESYVMPPCGLGHRPGLRLRVLWVEASH</sequence>
<dbReference type="Gramene" id="evm.model.04.1469">
    <property type="protein sequence ID" value="cds.evm.model.04.1469"/>
    <property type="gene ID" value="evm.TU.04.1469"/>
</dbReference>
<keyword evidence="3" id="KW-1185">Reference proteome</keyword>